<dbReference type="SMART" id="SM00248">
    <property type="entry name" value="ANK"/>
    <property type="match status" value="6"/>
</dbReference>
<evidence type="ECO:0000256" key="1">
    <source>
        <dbReference type="ARBA" id="ARBA00004906"/>
    </source>
</evidence>
<reference evidence="7" key="1">
    <citation type="submission" date="2011-12" db="EMBL/GenBank/DDBJ databases">
        <title>The Draft Genome of Lepisosteus oculatus.</title>
        <authorList>
            <consortium name="The Broad Institute Genome Assembly &amp; Analysis Group"/>
            <consortium name="Computational R&amp;D Group"/>
            <consortium name="and Sequencing Platform"/>
            <person name="Di Palma F."/>
            <person name="Alfoldi J."/>
            <person name="Johnson J."/>
            <person name="Berlin A."/>
            <person name="Gnerre S."/>
            <person name="Jaffe D."/>
            <person name="MacCallum I."/>
            <person name="Young S."/>
            <person name="Walker B.J."/>
            <person name="Lander E.S."/>
            <person name="Lindblad-Toh K."/>
        </authorList>
    </citation>
    <scope>NUCLEOTIDE SEQUENCE [LARGE SCALE GENOMIC DNA]</scope>
</reference>
<dbReference type="eggNOG" id="KOG0504">
    <property type="taxonomic scope" value="Eukaryota"/>
</dbReference>
<feature type="repeat" description="ANK" evidence="4">
    <location>
        <begin position="217"/>
        <end position="249"/>
    </location>
</feature>
<evidence type="ECO:0000256" key="2">
    <source>
        <dbReference type="ARBA" id="ARBA00022737"/>
    </source>
</evidence>
<dbReference type="InParanoid" id="W5MBM1"/>
<dbReference type="Pfam" id="PF07525">
    <property type="entry name" value="SOCS_box"/>
    <property type="match status" value="1"/>
</dbReference>
<keyword evidence="7" id="KW-1185">Reference proteome</keyword>
<keyword evidence="2" id="KW-0677">Repeat</keyword>
<dbReference type="SMART" id="SM00969">
    <property type="entry name" value="SOCS_box"/>
    <property type="match status" value="1"/>
</dbReference>
<accession>W5MBM1</accession>
<feature type="repeat" description="ANK" evidence="4">
    <location>
        <begin position="291"/>
        <end position="323"/>
    </location>
</feature>
<reference evidence="6" key="3">
    <citation type="submission" date="2025-09" db="UniProtKB">
        <authorList>
            <consortium name="Ensembl"/>
        </authorList>
    </citation>
    <scope>IDENTIFICATION</scope>
</reference>
<dbReference type="PROSITE" id="PS50225">
    <property type="entry name" value="SOCS"/>
    <property type="match status" value="1"/>
</dbReference>
<dbReference type="GO" id="GO:0016567">
    <property type="term" value="P:protein ubiquitination"/>
    <property type="evidence" value="ECO:0007669"/>
    <property type="project" value="UniProtKB-UniPathway"/>
</dbReference>
<evidence type="ECO:0000256" key="4">
    <source>
        <dbReference type="PROSITE-ProRule" id="PRU00023"/>
    </source>
</evidence>
<dbReference type="Bgee" id="ENSLOCG00000004813">
    <property type="expression patterns" value="Expressed in heart and 3 other cell types or tissues"/>
</dbReference>
<dbReference type="UniPathway" id="UPA00143"/>
<dbReference type="CTD" id="401036"/>
<evidence type="ECO:0000313" key="7">
    <source>
        <dbReference type="Proteomes" id="UP000018468"/>
    </source>
</evidence>
<protein>
    <submittedName>
        <fullName evidence="6">Ankyrin repeat and SOCS box containing 18</fullName>
    </submittedName>
</protein>
<dbReference type="InterPro" id="IPR036770">
    <property type="entry name" value="Ankyrin_rpt-contain_sf"/>
</dbReference>
<dbReference type="PANTHER" id="PTHR24198">
    <property type="entry name" value="ANKYRIN REPEAT AND PROTEIN KINASE DOMAIN-CONTAINING PROTEIN"/>
    <property type="match status" value="1"/>
</dbReference>
<dbReference type="STRING" id="7918.ENSLOCP00000005780"/>
<dbReference type="OrthoDB" id="366390at2759"/>
<dbReference type="KEGG" id="loc:102688187"/>
<dbReference type="PROSITE" id="PS50297">
    <property type="entry name" value="ANK_REP_REGION"/>
    <property type="match status" value="3"/>
</dbReference>
<organism evidence="6 7">
    <name type="scientific">Lepisosteus oculatus</name>
    <name type="common">Spotted gar</name>
    <dbReference type="NCBI Taxonomy" id="7918"/>
    <lineage>
        <taxon>Eukaryota</taxon>
        <taxon>Metazoa</taxon>
        <taxon>Chordata</taxon>
        <taxon>Craniata</taxon>
        <taxon>Vertebrata</taxon>
        <taxon>Euteleostomi</taxon>
        <taxon>Actinopterygii</taxon>
        <taxon>Neopterygii</taxon>
        <taxon>Holostei</taxon>
        <taxon>Semionotiformes</taxon>
        <taxon>Lepisosteidae</taxon>
        <taxon>Lepisosteus</taxon>
    </lineage>
</organism>
<feature type="domain" description="SOCS box" evidence="5">
    <location>
        <begin position="413"/>
        <end position="456"/>
    </location>
</feature>
<dbReference type="Pfam" id="PF12796">
    <property type="entry name" value="Ank_2"/>
    <property type="match status" value="2"/>
</dbReference>
<feature type="repeat" description="ANK" evidence="4">
    <location>
        <begin position="150"/>
        <end position="182"/>
    </location>
</feature>
<dbReference type="InterPro" id="IPR036036">
    <property type="entry name" value="SOCS_box-like_dom_sf"/>
</dbReference>
<keyword evidence="3 4" id="KW-0040">ANK repeat</keyword>
<dbReference type="GeneTree" id="ENSGT00940000158974"/>
<dbReference type="Ensembl" id="ENSLOCT00000005788.1">
    <property type="protein sequence ID" value="ENSLOCP00000005780.1"/>
    <property type="gene ID" value="ENSLOCG00000004813.1"/>
</dbReference>
<dbReference type="EMBL" id="AHAT01011314">
    <property type="status" value="NOT_ANNOTATED_CDS"/>
    <property type="molecule type" value="Genomic_DNA"/>
</dbReference>
<sequence>MYSRRSSACASYSSTLASLSGTKNDNGQSTSMQSSGCLQAALRESTVVREPVRRAVRKPVLLFECPPILRSLLTQHWKDLQDGYSDAEELNKVIEFQSDELQWTSKKYGLWSLEYKRELTSPLCISAAQGYTDCLRYLLQHGARPNLAPGGKTALHEACENSNTACVELLLEHGASPVQLNEEGLTPLHLCKTPQSFRCAKLLVRYGALVTQPSEEECETPLHVVAKRGLQNHAHLYLRYGAEVNSTNSSGETPLGAACARAQSLEEQDNYLQLCRLLLIYGADANVVDNEKRSPLHKASRNAQHGLVELLLEHKADVNAIDYNGSSPLSNVLQNAVIKQDLQPHLTVQTLLNHGSLKVWPLAFLKVLTSCAGAPKTVEILFNSYSQIPVTYKWIEAVQEDVYRTHQTFYESLFSLENKPRSLQHLCRFSIRKHYGKDCHLFIPLLRVPKFLQCYLLLDSEGIIY</sequence>
<evidence type="ECO:0000313" key="6">
    <source>
        <dbReference type="Ensembl" id="ENSLOCP00000005780.1"/>
    </source>
</evidence>
<dbReference type="AlphaFoldDB" id="W5MBM1"/>
<reference evidence="6" key="2">
    <citation type="submission" date="2025-08" db="UniProtKB">
        <authorList>
            <consortium name="Ensembl"/>
        </authorList>
    </citation>
    <scope>IDENTIFICATION</scope>
</reference>
<dbReference type="InterPro" id="IPR002110">
    <property type="entry name" value="Ankyrin_rpt"/>
</dbReference>
<dbReference type="CDD" id="cd03723">
    <property type="entry name" value="SOCS_ASB4_ASB18"/>
    <property type="match status" value="1"/>
</dbReference>
<dbReference type="RefSeq" id="XP_015213765.1">
    <property type="nucleotide sequence ID" value="XM_015358279.2"/>
</dbReference>
<name>W5MBM1_LEPOC</name>
<dbReference type="Gene3D" id="1.25.40.20">
    <property type="entry name" value="Ankyrin repeat-containing domain"/>
    <property type="match status" value="1"/>
</dbReference>
<feature type="repeat" description="ANK" evidence="4">
    <location>
        <begin position="250"/>
        <end position="290"/>
    </location>
</feature>
<evidence type="ECO:0000259" key="5">
    <source>
        <dbReference type="PROSITE" id="PS50225"/>
    </source>
</evidence>
<dbReference type="Proteomes" id="UP000018468">
    <property type="component" value="Linkage group LG12"/>
</dbReference>
<dbReference type="PROSITE" id="PS50088">
    <property type="entry name" value="ANK_REPEAT"/>
    <property type="match status" value="4"/>
</dbReference>
<dbReference type="SUPFAM" id="SSF158235">
    <property type="entry name" value="SOCS box-like"/>
    <property type="match status" value="1"/>
</dbReference>
<dbReference type="InterPro" id="IPR001496">
    <property type="entry name" value="SOCS_box"/>
</dbReference>
<dbReference type="Gene3D" id="1.10.750.20">
    <property type="entry name" value="SOCS box"/>
    <property type="match status" value="1"/>
</dbReference>
<evidence type="ECO:0000256" key="3">
    <source>
        <dbReference type="ARBA" id="ARBA00023043"/>
    </source>
</evidence>
<dbReference type="SUPFAM" id="SSF48403">
    <property type="entry name" value="Ankyrin repeat"/>
    <property type="match status" value="1"/>
</dbReference>
<dbReference type="GO" id="GO:0035556">
    <property type="term" value="P:intracellular signal transduction"/>
    <property type="evidence" value="ECO:0007669"/>
    <property type="project" value="InterPro"/>
</dbReference>
<comment type="pathway">
    <text evidence="1">Protein modification; protein ubiquitination.</text>
</comment>
<dbReference type="GeneID" id="102688187"/>
<dbReference type="PANTHER" id="PTHR24198:SF173">
    <property type="entry name" value="ANKYRIN REPEAT AND SOCS BOX PROTEIN 10-RELATED"/>
    <property type="match status" value="1"/>
</dbReference>
<proteinExistence type="predicted"/>